<feature type="chain" id="PRO_5031204809" description="Secreted protein" evidence="1">
    <location>
        <begin position="23"/>
        <end position="122"/>
    </location>
</feature>
<proteinExistence type="predicted"/>
<dbReference type="RefSeq" id="WP_184242147.1">
    <property type="nucleotide sequence ID" value="NZ_JACHLR010000001.1"/>
</dbReference>
<dbReference type="AlphaFoldDB" id="A0A7W7K7K3"/>
<evidence type="ECO:0008006" key="4">
    <source>
        <dbReference type="Google" id="ProtNLM"/>
    </source>
</evidence>
<dbReference type="EMBL" id="JACHLR010000001">
    <property type="protein sequence ID" value="MBB4857058.1"/>
    <property type="molecule type" value="Genomic_DNA"/>
</dbReference>
<comment type="caution">
    <text evidence="2">The sequence shown here is derived from an EMBL/GenBank/DDBJ whole genome shotgun (WGS) entry which is preliminary data.</text>
</comment>
<dbReference type="Proteomes" id="UP000555448">
    <property type="component" value="Unassembled WGS sequence"/>
</dbReference>
<feature type="signal peptide" evidence="1">
    <location>
        <begin position="1"/>
        <end position="22"/>
    </location>
</feature>
<reference evidence="2 3" key="1">
    <citation type="submission" date="2020-08" db="EMBL/GenBank/DDBJ databases">
        <title>Functional genomics of gut bacteria from endangered species of beetles.</title>
        <authorList>
            <person name="Carlos-Shanley C."/>
        </authorList>
    </citation>
    <scope>NUCLEOTIDE SEQUENCE [LARGE SCALE GENOMIC DNA]</scope>
    <source>
        <strain evidence="2 3">S00245</strain>
    </source>
</reference>
<evidence type="ECO:0000313" key="3">
    <source>
        <dbReference type="Proteomes" id="UP000555448"/>
    </source>
</evidence>
<organism evidence="2 3">
    <name type="scientific">Novosphingobium chloroacetimidivorans</name>
    <dbReference type="NCBI Taxonomy" id="1428314"/>
    <lineage>
        <taxon>Bacteria</taxon>
        <taxon>Pseudomonadati</taxon>
        <taxon>Pseudomonadota</taxon>
        <taxon>Alphaproteobacteria</taxon>
        <taxon>Sphingomonadales</taxon>
        <taxon>Sphingomonadaceae</taxon>
        <taxon>Novosphingobium</taxon>
    </lineage>
</organism>
<dbReference type="PROSITE" id="PS51257">
    <property type="entry name" value="PROKAR_LIPOPROTEIN"/>
    <property type="match status" value="1"/>
</dbReference>
<keyword evidence="3" id="KW-1185">Reference proteome</keyword>
<gene>
    <name evidence="2" type="ORF">HNO88_000355</name>
</gene>
<protein>
    <recommendedName>
        <fullName evidence="4">Secreted protein</fullName>
    </recommendedName>
</protein>
<accession>A0A7W7K7K3</accession>
<evidence type="ECO:0000313" key="2">
    <source>
        <dbReference type="EMBL" id="MBB4857058.1"/>
    </source>
</evidence>
<sequence>MHRLIMAALGGLILTGCTPTQAPAPDAGGQFFPRELSATDRAACTSAGGRVERRGRLQAEACVRPFADAGKACTDTSQCQGKCVSTGNATDATAGQCQADDRLFGCYSEIKSGKAVNTICVD</sequence>
<name>A0A7W7K7K3_9SPHN</name>
<keyword evidence="1" id="KW-0732">Signal</keyword>
<evidence type="ECO:0000256" key="1">
    <source>
        <dbReference type="SAM" id="SignalP"/>
    </source>
</evidence>